<dbReference type="EMBL" id="CAWUFR010000006">
    <property type="protein sequence ID" value="CAK6951244.1"/>
    <property type="molecule type" value="Genomic_DNA"/>
</dbReference>
<reference evidence="9 10" key="1">
    <citation type="submission" date="2024-01" db="EMBL/GenBank/DDBJ databases">
        <authorList>
            <person name="Alioto T."/>
            <person name="Alioto T."/>
            <person name="Gomez Garrido J."/>
        </authorList>
    </citation>
    <scope>NUCLEOTIDE SEQUENCE [LARGE SCALE GENOMIC DNA]</scope>
</reference>
<feature type="compositionally biased region" description="Polar residues" evidence="6">
    <location>
        <begin position="509"/>
        <end position="521"/>
    </location>
</feature>
<feature type="compositionally biased region" description="Polar residues" evidence="6">
    <location>
        <begin position="590"/>
        <end position="601"/>
    </location>
</feature>
<dbReference type="InterPro" id="IPR024835">
    <property type="entry name" value="SYCP2-like"/>
</dbReference>
<evidence type="ECO:0000256" key="4">
    <source>
        <dbReference type="ARBA" id="ARBA00022454"/>
    </source>
</evidence>
<dbReference type="GO" id="GO:0007143">
    <property type="term" value="P:female meiotic nuclear division"/>
    <property type="evidence" value="ECO:0007669"/>
    <property type="project" value="TreeGrafter"/>
</dbReference>
<dbReference type="PANTHER" id="PTHR15607:SF12">
    <property type="entry name" value="SYNAPTONEMAL COMPLEX PROTEIN 2"/>
    <property type="match status" value="1"/>
</dbReference>
<feature type="region of interest" description="Disordered" evidence="6">
    <location>
        <begin position="1202"/>
        <end position="1263"/>
    </location>
</feature>
<dbReference type="GO" id="GO:0007140">
    <property type="term" value="P:male meiotic nuclear division"/>
    <property type="evidence" value="ECO:0007669"/>
    <property type="project" value="TreeGrafter"/>
</dbReference>
<dbReference type="InterPro" id="IPR041322">
    <property type="entry name" value="SYCP2_ARLD"/>
</dbReference>
<feature type="compositionally biased region" description="Basic residues" evidence="6">
    <location>
        <begin position="1250"/>
        <end position="1263"/>
    </location>
</feature>
<feature type="region of interest" description="Disordered" evidence="6">
    <location>
        <begin position="479"/>
        <end position="541"/>
    </location>
</feature>
<accession>A0AAV1MXG4</accession>
<keyword evidence="10" id="KW-1185">Reference proteome</keyword>
<comment type="subcellular location">
    <subcellularLocation>
        <location evidence="2">Chromosome</location>
    </subcellularLocation>
    <subcellularLocation>
        <location evidence="1">Nucleus</location>
    </subcellularLocation>
</comment>
<keyword evidence="4" id="KW-0158">Chromosome</keyword>
<name>A0AAV1MXG4_SCOSC</name>
<feature type="compositionally biased region" description="Low complexity" evidence="6">
    <location>
        <begin position="970"/>
        <end position="981"/>
    </location>
</feature>
<dbReference type="GO" id="GO:0000779">
    <property type="term" value="C:condensed chromosome, centromeric region"/>
    <property type="evidence" value="ECO:0007669"/>
    <property type="project" value="TreeGrafter"/>
</dbReference>
<evidence type="ECO:0000313" key="9">
    <source>
        <dbReference type="EMBL" id="CAK6951244.1"/>
    </source>
</evidence>
<feature type="compositionally biased region" description="Basic and acidic residues" evidence="6">
    <location>
        <begin position="936"/>
        <end position="946"/>
    </location>
</feature>
<evidence type="ECO:0000256" key="2">
    <source>
        <dbReference type="ARBA" id="ARBA00004286"/>
    </source>
</evidence>
<evidence type="ECO:0000256" key="6">
    <source>
        <dbReference type="SAM" id="MobiDB-lite"/>
    </source>
</evidence>
<dbReference type="Proteomes" id="UP001314229">
    <property type="component" value="Unassembled WGS sequence"/>
</dbReference>
<feature type="region of interest" description="Disordered" evidence="6">
    <location>
        <begin position="558"/>
        <end position="654"/>
    </location>
</feature>
<dbReference type="InterPro" id="IPR040560">
    <property type="entry name" value="SYCP2_SLD"/>
</dbReference>
<evidence type="ECO:0000259" key="8">
    <source>
        <dbReference type="Pfam" id="PF18584"/>
    </source>
</evidence>
<dbReference type="Pfam" id="PF18584">
    <property type="entry name" value="SYCP2_SLD"/>
    <property type="match status" value="1"/>
</dbReference>
<feature type="region of interest" description="Disordered" evidence="6">
    <location>
        <begin position="815"/>
        <end position="992"/>
    </location>
</feature>
<sequence>MAPNQHTQLEKVIESGDVQALEVFLQRDIYEGTPIKCSSQFLTKLDKLISKSLDQNDPKSASLGLAIIYKYGTYLKLLTESGFVHMVQWFGKCRQLWIQCGPRWDETLFNLSEDFFEALMVVHEACKEGTYEITECFLYPVGQLVVDPRIYILIQKEAIRKFNIILDKIPVELKKERNIRTSQETSEIMIKLAGQILESGDYDFQTALMEALCRMASPDQRKELADRWFSMQHVANAFVKIHDSEFETDCRKFLNLVNGMQGDKRRVCSYPCLEAYLDKHELLMPTDEKLDEFWIDFNLGSHSISFYFSVADEQAQEGQWETICINENEVQSYTVTEKGKRQVLQLNLSEVVVVGAVEGSSLTIYFSSSLDILQAACSVYGQSKNKGFVGKTSKSIVKTTVKIIMDENSSQVVPESQVSLGESEKNTAPYLLPTPSALVQIQTPARMRFSESTTFISSCSAGGSVHGASSLSAVMQSNTPAIGKGKPSLEMVRSSDRQSKVNLGELRTTAKTCNHSATPGSTKAGGMTEQKSSAQGSGPIKQKELHVQLTQRLQEVLNDRSQKPAFQRPAAAQRKVCDIREDSKGRSSADQRGSTSCTSKEQQAKRNGPARGKSKGQMSLEADATAVKAPVKASTTKALQEKTPNVKVKTNRALSRKETRDAEVAGSMVKLISSRYEINMKSIAKPTVENISQCWIPPLVSRPIFNMSWQTNAKREDFGAVSLMKSHSKTTTKSTRQRQDIFAFNIDAPLSIGGKDKTFTSTSALSSSDIHESSVALTTTKTRQQPMAKEKRYVKKHLFSDTDTDYAMTEVSWLRESSRKPKPKVTKYSKSVPVKPKALSTHTSFESPDLPLASPKPVKGNVKSKKKKPDVKKAVEQPKKTVKPAAAPDRQHAGGRRPQRAAATTSKSYKEPDTDDSQSESEKHLASKYSSTDQLAKTEKNNETAKMRKKKTGCKQPTKSCLKLENNYHSSQSESESVSEQPPISKTNALEESWADRQALFSPCPPFIERMRSGERSAPTLGLTFSPILTPRGSPLPASPNPPCQDTPSPVLLLPKPRSTVSSKGHFKPSSFYSARKKRSTSKTQSIQSVSLLPSLTSRDQTPAAGPPTGPRATETSPVQQCLFSAPRPTLSLSTSPLLTSTFLELDKPSMPSPPQSSFHEDTVTHGHIYGFNKVSPVSRLSLSQSSVLSIRVTDSPAVSLAVSHKTEKTPSSERDLTSAQLHISGPIRKRRISLSSNSDEDESEEMKKSKMRGQRSPRMRPRKLFKSFAEVPAEVGVSRVMSSSHTVSSSHWEAEVASADMDMDEDFDLPDVAVNPSNLCQQFSSELKKKFQSRSKMMEVYNKQSLKTVQQHVSTLNMQVTKCRTQRLEKVQKVLLEEIHKLEQDDTVLKNMEKDLTMNWKKQVVAFHSFQEQDTRRNETLKNALQSNVCHSLEYEERIFTSQMCLIRKDMKSVQDRLLGEMQDGEIKSVKRGLHSLFFPDGGRF</sequence>
<feature type="region of interest" description="Disordered" evidence="6">
    <location>
        <begin position="1018"/>
        <end position="1118"/>
    </location>
</feature>
<comment type="caution">
    <text evidence="9">The sequence shown here is derived from an EMBL/GenBank/DDBJ whole genome shotgun (WGS) entry which is preliminary data.</text>
</comment>
<dbReference type="GO" id="GO:0000800">
    <property type="term" value="C:lateral element"/>
    <property type="evidence" value="ECO:0007669"/>
    <property type="project" value="TreeGrafter"/>
</dbReference>
<proteinExistence type="inferred from homology"/>
<evidence type="ECO:0000313" key="10">
    <source>
        <dbReference type="Proteomes" id="UP001314229"/>
    </source>
</evidence>
<feature type="domain" description="Synaptonemal complex protein 2 armadillo-repeat-like" evidence="7">
    <location>
        <begin position="7"/>
        <end position="172"/>
    </location>
</feature>
<organism evidence="9 10">
    <name type="scientific">Scomber scombrus</name>
    <name type="common">Atlantic mackerel</name>
    <name type="synonym">Scomber vernalis</name>
    <dbReference type="NCBI Taxonomy" id="13677"/>
    <lineage>
        <taxon>Eukaryota</taxon>
        <taxon>Metazoa</taxon>
        <taxon>Chordata</taxon>
        <taxon>Craniata</taxon>
        <taxon>Vertebrata</taxon>
        <taxon>Euteleostomi</taxon>
        <taxon>Actinopterygii</taxon>
        <taxon>Neopterygii</taxon>
        <taxon>Teleostei</taxon>
        <taxon>Neoteleostei</taxon>
        <taxon>Acanthomorphata</taxon>
        <taxon>Pelagiaria</taxon>
        <taxon>Scombriformes</taxon>
        <taxon>Scombridae</taxon>
        <taxon>Scomber</taxon>
    </lineage>
</organism>
<evidence type="ECO:0000256" key="1">
    <source>
        <dbReference type="ARBA" id="ARBA00004123"/>
    </source>
</evidence>
<keyword evidence="5" id="KW-0539">Nucleus</keyword>
<dbReference type="PANTHER" id="PTHR15607">
    <property type="entry name" value="SYNAPTONEMAL COMPLEX PROTEIN-RELATED"/>
    <property type="match status" value="1"/>
</dbReference>
<evidence type="ECO:0000256" key="5">
    <source>
        <dbReference type="ARBA" id="ARBA00023242"/>
    </source>
</evidence>
<dbReference type="Pfam" id="PF18581">
    <property type="entry name" value="SYCP2_ARLD"/>
    <property type="match status" value="1"/>
</dbReference>
<feature type="compositionally biased region" description="Basic and acidic residues" evidence="6">
    <location>
        <begin position="1205"/>
        <end position="1217"/>
    </location>
</feature>
<protein>
    <submittedName>
        <fullName evidence="9">Synaptonemal complex protein 2</fullName>
    </submittedName>
</protein>
<feature type="compositionally biased region" description="Polar residues" evidence="6">
    <location>
        <begin position="1082"/>
        <end position="1101"/>
    </location>
</feature>
<feature type="domain" description="Synaptonemal complex protein 2 Spt16M-like" evidence="8">
    <location>
        <begin position="267"/>
        <end position="381"/>
    </location>
</feature>
<evidence type="ECO:0000256" key="3">
    <source>
        <dbReference type="ARBA" id="ARBA00007960"/>
    </source>
</evidence>
<evidence type="ECO:0000259" key="7">
    <source>
        <dbReference type="Pfam" id="PF18581"/>
    </source>
</evidence>
<gene>
    <name evidence="9" type="ORF">FSCOSCO3_A029188</name>
</gene>
<feature type="compositionally biased region" description="Basic and acidic residues" evidence="6">
    <location>
        <begin position="575"/>
        <end position="589"/>
    </location>
</feature>
<comment type="similarity">
    <text evidence="3">Belongs to the SYCP2 family.</text>
</comment>